<accession>A0A818YZJ2</accession>
<dbReference type="Gene3D" id="3.40.80.10">
    <property type="entry name" value="Peptidoglycan recognition protein-like"/>
    <property type="match status" value="1"/>
</dbReference>
<comment type="caution">
    <text evidence="3">The sequence shown here is derived from an EMBL/GenBank/DDBJ whole genome shotgun (WGS) entry which is preliminary data.</text>
</comment>
<comment type="similarity">
    <text evidence="1">Belongs to the N-acetylmuramoyl-L-alanine amidase 2 family.</text>
</comment>
<protein>
    <recommendedName>
        <fullName evidence="2">Peptidoglycan recognition protein family domain-containing protein</fullName>
    </recommendedName>
</protein>
<gene>
    <name evidence="3" type="ORF">JBS370_LOCUS13215</name>
</gene>
<dbReference type="InterPro" id="IPR002502">
    <property type="entry name" value="Amidase_domain"/>
</dbReference>
<evidence type="ECO:0000313" key="4">
    <source>
        <dbReference type="Proteomes" id="UP000663836"/>
    </source>
</evidence>
<dbReference type="CDD" id="cd06583">
    <property type="entry name" value="PGRP"/>
    <property type="match status" value="1"/>
</dbReference>
<evidence type="ECO:0000256" key="1">
    <source>
        <dbReference type="ARBA" id="ARBA00007553"/>
    </source>
</evidence>
<evidence type="ECO:0000313" key="3">
    <source>
        <dbReference type="EMBL" id="CAF3762593.1"/>
    </source>
</evidence>
<reference evidence="3" key="1">
    <citation type="submission" date="2021-02" db="EMBL/GenBank/DDBJ databases">
        <authorList>
            <person name="Nowell W R."/>
        </authorList>
    </citation>
    <scope>NUCLEOTIDE SEQUENCE</scope>
</reference>
<dbReference type="GO" id="GO:0009253">
    <property type="term" value="P:peptidoglycan catabolic process"/>
    <property type="evidence" value="ECO:0007669"/>
    <property type="project" value="InterPro"/>
</dbReference>
<dbReference type="SMART" id="SM00701">
    <property type="entry name" value="PGRP"/>
    <property type="match status" value="1"/>
</dbReference>
<dbReference type="GO" id="GO:0008270">
    <property type="term" value="F:zinc ion binding"/>
    <property type="evidence" value="ECO:0007669"/>
    <property type="project" value="InterPro"/>
</dbReference>
<name>A0A818YZJ2_9BILA</name>
<dbReference type="AlphaFoldDB" id="A0A818YZJ2"/>
<organism evidence="3 4">
    <name type="scientific">Rotaria sordida</name>
    <dbReference type="NCBI Taxonomy" id="392033"/>
    <lineage>
        <taxon>Eukaryota</taxon>
        <taxon>Metazoa</taxon>
        <taxon>Spiralia</taxon>
        <taxon>Gnathifera</taxon>
        <taxon>Rotifera</taxon>
        <taxon>Eurotatoria</taxon>
        <taxon>Bdelloidea</taxon>
        <taxon>Philodinida</taxon>
        <taxon>Philodinidae</taxon>
        <taxon>Rotaria</taxon>
    </lineage>
</organism>
<dbReference type="PANTHER" id="PTHR11022">
    <property type="entry name" value="PEPTIDOGLYCAN RECOGNITION PROTEIN"/>
    <property type="match status" value="1"/>
</dbReference>
<dbReference type="PANTHER" id="PTHR11022:SF41">
    <property type="entry name" value="PEPTIDOGLYCAN-RECOGNITION PROTEIN LC-RELATED"/>
    <property type="match status" value="1"/>
</dbReference>
<evidence type="ECO:0000259" key="2">
    <source>
        <dbReference type="SMART" id="SM00701"/>
    </source>
</evidence>
<dbReference type="Proteomes" id="UP000663836">
    <property type="component" value="Unassembled WGS sequence"/>
</dbReference>
<feature type="domain" description="Peptidoglycan recognition protein family" evidence="2">
    <location>
        <begin position="37"/>
        <end position="181"/>
    </location>
</feature>
<dbReference type="GO" id="GO:0008745">
    <property type="term" value="F:N-acetylmuramoyl-L-alanine amidase activity"/>
    <property type="evidence" value="ECO:0007669"/>
    <property type="project" value="InterPro"/>
</dbReference>
<proteinExistence type="inferred from homology"/>
<dbReference type="SUPFAM" id="SSF55846">
    <property type="entry name" value="N-acetylmuramoyl-L-alanine amidase-like"/>
    <property type="match status" value="1"/>
</dbReference>
<dbReference type="EMBL" id="CAJOBD010001119">
    <property type="protein sequence ID" value="CAF3762593.1"/>
    <property type="molecule type" value="Genomic_DNA"/>
</dbReference>
<sequence>MASPILTTRRKEFEITMCTEEYYKILPPFSPCTKGCCDILERSSWNARPYRSREILKTLPVTNIVVHQIPGYNSIMNHQNCIKSIKQIQDGHLDTLKYDDIGYNFILCGDNDDQQQIYTGRGWNITGAHCKNYNTKSLGIWIIGNYTDIKSLKAFKSLIQCGIMKNYIMKSFTLVGHFNSKNIYEYYLDYFKNDNDLQYSNQASKEQFWCPS</sequence>
<dbReference type="Pfam" id="PF01510">
    <property type="entry name" value="Amidase_2"/>
    <property type="match status" value="1"/>
</dbReference>
<dbReference type="InterPro" id="IPR015510">
    <property type="entry name" value="PGRP"/>
</dbReference>
<dbReference type="InterPro" id="IPR006619">
    <property type="entry name" value="PGRP_domain_met/bac"/>
</dbReference>
<dbReference type="InterPro" id="IPR036505">
    <property type="entry name" value="Amidase/PGRP_sf"/>
</dbReference>